<sequence>MQKEKKSSDRFADLTWDHLEDWAGNRIVSRGRTYQRQNRVSGLAVTNDGSLVAWVEGSQRYATKVNIGDKGLRSTCTCPYESDCKHAVAVVLEYLERIEGNKRTPKVTNGDERLEILGNKHKDDGNAAKAKNIRGEIDNYLKGKSKSQLTGIILELADKYPAIGQNLCDRNQLTAGHTKTLVTHLRGEIRKISEEPGWHDYWQGEGYTPDYSEVRKKLEALLTAGCADDVLSLGEELLEAGNRQVEMSDDEGETAMEIAACMPVVVKALEQSSLKPIDKLVWAVDAVLTDEYELCNDIAEYLMGQHINSDWSLLADILLERLNKLRLSGVTNKLSRDYTRGLLSDWAIYALEQAGRKNEIIPLCEVEAKKTGSYERLVNHLIADKRFEDAEHWIKEGIRAVEQEWPGIADSLRGKLREIRTRQRNWHVVSAMCVDEFVRLPSQRTYTDCKKAADRVKVWPKVRECLLAYLESGLLPWKQQDWPLPPTGLTLPDKLNRSSYPMINELIDIAILEKQPDQVLRWYDQCPRKRFGWAYTSEDDIATAVRIHAPHRAVDIWKQLAEEQIAQAKPNAYLEAARYLRKAAQVMAEQNKQMEWDGYLYDLREKHIRKRRLIEILDSLDGQPIIKGKP</sequence>
<gene>
    <name evidence="3" type="ORF">A3F83_08420</name>
</gene>
<dbReference type="InterPro" id="IPR007527">
    <property type="entry name" value="Znf_SWIM"/>
</dbReference>
<evidence type="ECO:0000256" key="1">
    <source>
        <dbReference type="PROSITE-ProRule" id="PRU00325"/>
    </source>
</evidence>
<feature type="domain" description="SWIM-type" evidence="2">
    <location>
        <begin position="61"/>
        <end position="95"/>
    </location>
</feature>
<keyword evidence="1" id="KW-0862">Zinc</keyword>
<protein>
    <recommendedName>
        <fullName evidence="2">SWIM-type domain-containing protein</fullName>
    </recommendedName>
</protein>
<accession>A0A1F5YY54</accession>
<organism evidence="3 4">
    <name type="scientific">Candidatus Glassbacteria bacterium RIFCSPLOWO2_12_FULL_58_11</name>
    <dbReference type="NCBI Taxonomy" id="1817867"/>
    <lineage>
        <taxon>Bacteria</taxon>
        <taxon>Candidatus Glassiibacteriota</taxon>
    </lineage>
</organism>
<dbReference type="GO" id="GO:0008270">
    <property type="term" value="F:zinc ion binding"/>
    <property type="evidence" value="ECO:0007669"/>
    <property type="project" value="UniProtKB-KW"/>
</dbReference>
<name>A0A1F5YY54_9BACT</name>
<dbReference type="Proteomes" id="UP000179129">
    <property type="component" value="Unassembled WGS sequence"/>
</dbReference>
<comment type="caution">
    <text evidence="3">The sequence shown here is derived from an EMBL/GenBank/DDBJ whole genome shotgun (WGS) entry which is preliminary data.</text>
</comment>
<evidence type="ECO:0000313" key="3">
    <source>
        <dbReference type="EMBL" id="OGG05129.1"/>
    </source>
</evidence>
<keyword evidence="1" id="KW-0479">Metal-binding</keyword>
<dbReference type="Pfam" id="PF04434">
    <property type="entry name" value="SWIM"/>
    <property type="match status" value="1"/>
</dbReference>
<dbReference type="STRING" id="1817867.A3F83_08420"/>
<reference evidence="3 4" key="1">
    <citation type="journal article" date="2016" name="Nat. Commun.">
        <title>Thousands of microbial genomes shed light on interconnected biogeochemical processes in an aquifer system.</title>
        <authorList>
            <person name="Anantharaman K."/>
            <person name="Brown C.T."/>
            <person name="Hug L.A."/>
            <person name="Sharon I."/>
            <person name="Castelle C.J."/>
            <person name="Probst A.J."/>
            <person name="Thomas B.C."/>
            <person name="Singh A."/>
            <person name="Wilkins M.J."/>
            <person name="Karaoz U."/>
            <person name="Brodie E.L."/>
            <person name="Williams K.H."/>
            <person name="Hubbard S.S."/>
            <person name="Banfield J.F."/>
        </authorList>
    </citation>
    <scope>NUCLEOTIDE SEQUENCE [LARGE SCALE GENOMIC DNA]</scope>
</reference>
<evidence type="ECO:0000313" key="4">
    <source>
        <dbReference type="Proteomes" id="UP000179129"/>
    </source>
</evidence>
<evidence type="ECO:0000259" key="2">
    <source>
        <dbReference type="PROSITE" id="PS50966"/>
    </source>
</evidence>
<dbReference type="EMBL" id="MFIX01000090">
    <property type="protein sequence ID" value="OGG05129.1"/>
    <property type="molecule type" value="Genomic_DNA"/>
</dbReference>
<proteinExistence type="predicted"/>
<keyword evidence="1" id="KW-0863">Zinc-finger</keyword>
<dbReference type="PROSITE" id="PS50966">
    <property type="entry name" value="ZF_SWIM"/>
    <property type="match status" value="1"/>
</dbReference>
<dbReference type="AlphaFoldDB" id="A0A1F5YY54"/>